<dbReference type="PANTHER" id="PTHR33627:SF1">
    <property type="entry name" value="TRANSPOSASE"/>
    <property type="match status" value="1"/>
</dbReference>
<dbReference type="Gene3D" id="1.10.10.60">
    <property type="entry name" value="Homeodomain-like"/>
    <property type="match status" value="1"/>
</dbReference>
<organism evidence="3 4">
    <name type="scientific">Streptomyces spectabilis</name>
    <dbReference type="NCBI Taxonomy" id="68270"/>
    <lineage>
        <taxon>Bacteria</taxon>
        <taxon>Bacillati</taxon>
        <taxon>Actinomycetota</taxon>
        <taxon>Actinomycetes</taxon>
        <taxon>Kitasatosporales</taxon>
        <taxon>Streptomycetaceae</taxon>
        <taxon>Streptomyces</taxon>
    </lineage>
</organism>
<evidence type="ECO:0000313" key="4">
    <source>
        <dbReference type="Proteomes" id="UP000549009"/>
    </source>
</evidence>
<evidence type="ECO:0000256" key="1">
    <source>
        <dbReference type="SAM" id="MobiDB-lite"/>
    </source>
</evidence>
<dbReference type="InterPro" id="IPR009057">
    <property type="entry name" value="Homeodomain-like_sf"/>
</dbReference>
<dbReference type="InterPro" id="IPR002514">
    <property type="entry name" value="Transposase_8"/>
</dbReference>
<dbReference type="EMBL" id="JACHJD010000075">
    <property type="protein sequence ID" value="MBB5110126.1"/>
    <property type="molecule type" value="Genomic_DNA"/>
</dbReference>
<dbReference type="Proteomes" id="UP000549009">
    <property type="component" value="Unassembled WGS sequence"/>
</dbReference>
<dbReference type="GO" id="GO:0003677">
    <property type="term" value="F:DNA binding"/>
    <property type="evidence" value="ECO:0007669"/>
    <property type="project" value="InterPro"/>
</dbReference>
<dbReference type="Pfam" id="PF01527">
    <property type="entry name" value="HTH_Tnp_1"/>
    <property type="match status" value="1"/>
</dbReference>
<gene>
    <name evidence="3" type="ORF">FHS40_009256</name>
</gene>
<dbReference type="GO" id="GO:0006313">
    <property type="term" value="P:DNA transposition"/>
    <property type="evidence" value="ECO:0007669"/>
    <property type="project" value="InterPro"/>
</dbReference>
<dbReference type="PANTHER" id="PTHR33627">
    <property type="entry name" value="TRANSPOSASE"/>
    <property type="match status" value="1"/>
</dbReference>
<dbReference type="GO" id="GO:0004803">
    <property type="term" value="F:transposase activity"/>
    <property type="evidence" value="ECO:0007669"/>
    <property type="project" value="InterPro"/>
</dbReference>
<dbReference type="InterPro" id="IPR038721">
    <property type="entry name" value="IS701-like_DDE_dom"/>
</dbReference>
<sequence>MKHYPPEFKADAVALYRSRPGATIKSVAADLGVNTELLMISRRPCPPAPGPLEEYAARFDEVFATLTQRRGFRECLAGLLAPRDRNRTITCRAGAAPVDGAGSPAVQRLQFFISESTWDAGKANDRRLEMLRTHEATAPHPGGVLVTDDSGDRKGGTATAHVGRQWLGRLSKTDNGIVTVTTVWTDGRIYYPLHAQPHTPAHHF</sequence>
<proteinExistence type="predicted"/>
<dbReference type="InterPro" id="IPR039365">
    <property type="entry name" value="IS701-like"/>
</dbReference>
<dbReference type="AlphaFoldDB" id="A0A7W8EZP4"/>
<comment type="caution">
    <text evidence="3">The sequence shown here is derived from an EMBL/GenBank/DDBJ whole genome shotgun (WGS) entry which is preliminary data.</text>
</comment>
<keyword evidence="4" id="KW-1185">Reference proteome</keyword>
<feature type="region of interest" description="Disordered" evidence="1">
    <location>
        <begin position="138"/>
        <end position="158"/>
    </location>
</feature>
<reference evidence="3 4" key="1">
    <citation type="submission" date="2020-08" db="EMBL/GenBank/DDBJ databases">
        <title>Genomic Encyclopedia of Type Strains, Phase III (KMG-III): the genomes of soil and plant-associated and newly described type strains.</title>
        <authorList>
            <person name="Whitman W."/>
        </authorList>
    </citation>
    <scope>NUCLEOTIDE SEQUENCE [LARGE SCALE GENOMIC DNA]</scope>
    <source>
        <strain evidence="3 4">CECT 3146</strain>
    </source>
</reference>
<evidence type="ECO:0000259" key="2">
    <source>
        <dbReference type="Pfam" id="PF13546"/>
    </source>
</evidence>
<protein>
    <submittedName>
        <fullName evidence="3">SRSO17 transposase</fullName>
    </submittedName>
</protein>
<accession>A0A7W8EZP4</accession>
<evidence type="ECO:0000313" key="3">
    <source>
        <dbReference type="EMBL" id="MBB5110126.1"/>
    </source>
</evidence>
<feature type="domain" description="Transposase IS701-like DDE" evidence="2">
    <location>
        <begin position="62"/>
        <end position="194"/>
    </location>
</feature>
<dbReference type="SUPFAM" id="SSF46689">
    <property type="entry name" value="Homeodomain-like"/>
    <property type="match status" value="1"/>
</dbReference>
<dbReference type="Pfam" id="PF13546">
    <property type="entry name" value="DDE_5"/>
    <property type="match status" value="1"/>
</dbReference>
<name>A0A7W8EZP4_STRST</name>
<dbReference type="RefSeq" id="WP_221516088.1">
    <property type="nucleotide sequence ID" value="NZ_BMSQ01000090.1"/>
</dbReference>